<evidence type="ECO:0000313" key="3">
    <source>
        <dbReference type="Proteomes" id="UP001501126"/>
    </source>
</evidence>
<accession>A0ABN1MP34</accession>
<dbReference type="PIRSF" id="PIRSF016487">
    <property type="entry name" value="CYTH_UCP016487"/>
    <property type="match status" value="1"/>
</dbReference>
<name>A0ABN1MP34_9FLAO</name>
<organism evidence="2 3">
    <name type="scientific">Wandonia haliotis</name>
    <dbReference type="NCBI Taxonomy" id="574963"/>
    <lineage>
        <taxon>Bacteria</taxon>
        <taxon>Pseudomonadati</taxon>
        <taxon>Bacteroidota</taxon>
        <taxon>Flavobacteriia</taxon>
        <taxon>Flavobacteriales</taxon>
        <taxon>Crocinitomicaceae</taxon>
        <taxon>Wandonia</taxon>
    </lineage>
</organism>
<dbReference type="PANTHER" id="PTHR40114:SF1">
    <property type="entry name" value="SLR0698 PROTEIN"/>
    <property type="match status" value="1"/>
</dbReference>
<dbReference type="InterPro" id="IPR023577">
    <property type="entry name" value="CYTH_domain"/>
</dbReference>
<dbReference type="SMART" id="SM01118">
    <property type="entry name" value="CYTH"/>
    <property type="match status" value="1"/>
</dbReference>
<feature type="domain" description="CYTH" evidence="1">
    <location>
        <begin position="2"/>
        <end position="159"/>
    </location>
</feature>
<dbReference type="InterPro" id="IPR012042">
    <property type="entry name" value="NeuTTM/CthTTM-like"/>
</dbReference>
<keyword evidence="3" id="KW-1185">Reference proteome</keyword>
<proteinExistence type="predicted"/>
<reference evidence="2 3" key="1">
    <citation type="journal article" date="2019" name="Int. J. Syst. Evol. Microbiol.">
        <title>The Global Catalogue of Microorganisms (GCM) 10K type strain sequencing project: providing services to taxonomists for standard genome sequencing and annotation.</title>
        <authorList>
            <consortium name="The Broad Institute Genomics Platform"/>
            <consortium name="The Broad Institute Genome Sequencing Center for Infectious Disease"/>
            <person name="Wu L."/>
            <person name="Ma J."/>
        </authorList>
    </citation>
    <scope>NUCLEOTIDE SEQUENCE [LARGE SCALE GENOMIC DNA]</scope>
    <source>
        <strain evidence="2 3">JCM 16083</strain>
    </source>
</reference>
<sequence>MGIEIERKFLVDKNKLSEEIQKNNFDKVFSIAQGYLKNEKEQTIRVRIKGEKGFLTIKGEQQGAIRAEYEYEIPVEDAEHLLYTCKEGRIIKKRYLIPYKGKLWEVDFFEEENEGLVVAEIELSEEREEFAKPKWLGDEITSDFRYTNAVLVKRPFKTW</sequence>
<dbReference type="EMBL" id="BAAAFH010000007">
    <property type="protein sequence ID" value="GAA0874791.1"/>
    <property type="molecule type" value="Genomic_DNA"/>
</dbReference>
<dbReference type="Proteomes" id="UP001501126">
    <property type="component" value="Unassembled WGS sequence"/>
</dbReference>
<comment type="caution">
    <text evidence="2">The sequence shown here is derived from an EMBL/GenBank/DDBJ whole genome shotgun (WGS) entry which is preliminary data.</text>
</comment>
<dbReference type="SUPFAM" id="SSF55154">
    <property type="entry name" value="CYTH-like phosphatases"/>
    <property type="match status" value="1"/>
</dbReference>
<gene>
    <name evidence="2" type="ORF">GCM10009118_11990</name>
</gene>
<dbReference type="InterPro" id="IPR033469">
    <property type="entry name" value="CYTH-like_dom_sf"/>
</dbReference>
<dbReference type="PANTHER" id="PTHR40114">
    <property type="entry name" value="SLR0698 PROTEIN"/>
    <property type="match status" value="1"/>
</dbReference>
<dbReference type="Gene3D" id="2.40.320.10">
    <property type="entry name" value="Hypothetical Protein Pfu-838710-001"/>
    <property type="match status" value="1"/>
</dbReference>
<evidence type="ECO:0000259" key="1">
    <source>
        <dbReference type="PROSITE" id="PS51707"/>
    </source>
</evidence>
<dbReference type="RefSeq" id="WP_343785710.1">
    <property type="nucleotide sequence ID" value="NZ_BAAAFH010000007.1"/>
</dbReference>
<dbReference type="Pfam" id="PF01928">
    <property type="entry name" value="CYTH"/>
    <property type="match status" value="1"/>
</dbReference>
<dbReference type="PROSITE" id="PS51707">
    <property type="entry name" value="CYTH"/>
    <property type="match status" value="1"/>
</dbReference>
<evidence type="ECO:0000313" key="2">
    <source>
        <dbReference type="EMBL" id="GAA0874791.1"/>
    </source>
</evidence>
<dbReference type="CDD" id="cd07891">
    <property type="entry name" value="CYTH-like_CthTTM-like_1"/>
    <property type="match status" value="1"/>
</dbReference>
<protein>
    <submittedName>
        <fullName evidence="2">CYTH domain-containing protein</fullName>
    </submittedName>
</protein>